<protein>
    <submittedName>
        <fullName evidence="2">Uncharacterized protein</fullName>
    </submittedName>
</protein>
<evidence type="ECO:0000256" key="1">
    <source>
        <dbReference type="SAM" id="MobiDB-lite"/>
    </source>
</evidence>
<feature type="region of interest" description="Disordered" evidence="1">
    <location>
        <begin position="239"/>
        <end position="264"/>
    </location>
</feature>
<accession>A0A7S3LE70</accession>
<evidence type="ECO:0000313" key="2">
    <source>
        <dbReference type="EMBL" id="CAE0416667.1"/>
    </source>
</evidence>
<feature type="region of interest" description="Disordered" evidence="1">
    <location>
        <begin position="285"/>
        <end position="315"/>
    </location>
</feature>
<dbReference type="AlphaFoldDB" id="A0A7S3LE70"/>
<reference evidence="2" key="1">
    <citation type="submission" date="2021-01" db="EMBL/GenBank/DDBJ databases">
        <authorList>
            <person name="Corre E."/>
            <person name="Pelletier E."/>
            <person name="Niang G."/>
            <person name="Scheremetjew M."/>
            <person name="Finn R."/>
            <person name="Kale V."/>
            <person name="Holt S."/>
            <person name="Cochrane G."/>
            <person name="Meng A."/>
            <person name="Brown T."/>
            <person name="Cohen L."/>
        </authorList>
    </citation>
    <scope>NUCLEOTIDE SEQUENCE</scope>
    <source>
        <strain evidence="2">CCMP127</strain>
    </source>
</reference>
<feature type="compositionally biased region" description="Basic and acidic residues" evidence="1">
    <location>
        <begin position="290"/>
        <end position="304"/>
    </location>
</feature>
<dbReference type="EMBL" id="HBIM01017788">
    <property type="protein sequence ID" value="CAE0416667.1"/>
    <property type="molecule type" value="Transcribed_RNA"/>
</dbReference>
<feature type="region of interest" description="Disordered" evidence="1">
    <location>
        <begin position="349"/>
        <end position="395"/>
    </location>
</feature>
<proteinExistence type="predicted"/>
<organism evidence="2">
    <name type="scientific">Amphora coffeiformis</name>
    <dbReference type="NCBI Taxonomy" id="265554"/>
    <lineage>
        <taxon>Eukaryota</taxon>
        <taxon>Sar</taxon>
        <taxon>Stramenopiles</taxon>
        <taxon>Ochrophyta</taxon>
        <taxon>Bacillariophyta</taxon>
        <taxon>Bacillariophyceae</taxon>
        <taxon>Bacillariophycidae</taxon>
        <taxon>Thalassiophysales</taxon>
        <taxon>Catenulaceae</taxon>
        <taxon>Amphora</taxon>
    </lineage>
</organism>
<name>A0A7S3LE70_9STRA</name>
<sequence length="452" mass="51167">MASSTATNSTSSQDAWRKPGRVFRARLLKQDEEEGGNHFVLSPTCSIRKYFDVADRVLDQFLQHPIDSKEDLVEAYLVGNRLCRFLSNVLPTHPDYWSSDPEIVSNRSKSHSQLVELMYFVKRLAVMIDEEEHQSYISRVLDSSAGTEASRHLPSVAPGPSKAPGYRKIAAGFETTLQEQPDIPLPVVAEEKNNSFDSVDDNETRDPSLELLNDSVTTEENFDDMWAKATSAETVDVRTRPMKDPSQDLSVIQPAQDESVDDGWHSFSEDMSWTKMSLSVSSSKFQSISEDPRRSPFEPPEVVKSKRKKKKSKQLDPIVDIEETPILETRLEKRIRRAQRRLRNMKAGVEVPYDSSEEGDDYPPPPETDYVGRRTSPPRDPPSPTNVLEEWPAGWDPNWDNNSVMDLSMDDTKVSLMTDGGKSTDADRSNQRLSRRERALKGLKCVKCLVIM</sequence>
<gene>
    <name evidence="2" type="ORF">ACOF00016_LOCUS13693</name>
</gene>
<dbReference type="Gene3D" id="1.20.58.80">
    <property type="entry name" value="Phosphotransferase system, lactose/cellobiose-type IIA subunit"/>
    <property type="match status" value="1"/>
</dbReference>